<protein>
    <submittedName>
        <fullName evidence="1">Uncharacterized protein</fullName>
    </submittedName>
</protein>
<dbReference type="Proteomes" id="UP000798662">
    <property type="component" value="Chromosome 2"/>
</dbReference>
<dbReference type="EMBL" id="CM020619">
    <property type="protein sequence ID" value="KAK1866885.1"/>
    <property type="molecule type" value="Genomic_DNA"/>
</dbReference>
<evidence type="ECO:0000313" key="1">
    <source>
        <dbReference type="EMBL" id="KAK1866885.1"/>
    </source>
</evidence>
<reference evidence="1" key="1">
    <citation type="submission" date="2019-11" db="EMBL/GenBank/DDBJ databases">
        <title>Nori genome reveals adaptations in red seaweeds to the harsh intertidal environment.</title>
        <authorList>
            <person name="Wang D."/>
            <person name="Mao Y."/>
        </authorList>
    </citation>
    <scope>NUCLEOTIDE SEQUENCE</scope>
    <source>
        <tissue evidence="1">Gametophyte</tissue>
    </source>
</reference>
<accession>A0ACC3CA87</accession>
<keyword evidence="2" id="KW-1185">Reference proteome</keyword>
<comment type="caution">
    <text evidence="1">The sequence shown here is derived from an EMBL/GenBank/DDBJ whole genome shotgun (WGS) entry which is preliminary data.</text>
</comment>
<proteinExistence type="predicted"/>
<sequence length="954" mass="98606">MEVVAAQVAASAAVDASDGDEIMPLHYAALNGHTEVVAALLAANAAVDDSDWDENTPLHYAALNGHTEVVTALLAAGATVDATNEIGNTPLHYAALNCHTEAVATLLAASAAVDAISGSGYTPLHVAAISGRTGVVAALLGASATVNATNGSGITPLHVAARNGHTEVVAALLAASAAADATSGSGITPLHYAAWNGRAEVVAALLAAKATVDALNGIGYTPLHDAALNGHTEVVAALLAADAAVDASRGDGYTPLHVAAGKGHTDVVVALLAAGAAVDATDGDGRTALLRVLFAVENRIISLSLVEGVIKVLCGWGARVPARYSSRFSQVGSRRHLGRLLDGSHPWSEQEREAAKAKWRASAAQLTLQAATPPSAADRALSALKEVYAGFVADPETLTLGNLDQAVPAGRVVDVRGLRCAHQILVFADRLGLFAQSSAEETEARQLSVYEHVYLPILGSLEPVDRHCVDLLVRRAAEHNLLAAHHVSEMITALYLHATFHCELRQVNLRLNNLETAVDHLGQHLSDTIQGLCGLQRRIQDKEEREQKVALVKSAVKLGVSLAPFIGGVLNVSADVVAALAEGASGATAMYQLLADPADATAALKVIRCVQDEEESFTTEMQERLAKMLIPYQSLEAVVEDLESAAKELGTDIGPTANDVAASSAGVAESVVVVPREEAADEVAAAQAEAAEDHWSKPQEVLLDALGEHTVDWAADQRRGAAARPVPSAALTLSPSTTGNASPCPTVSLDRQAVATGPAAVGAPRPTRRSERPRPRAHECGVAGPAAPTAVVALTPSPPRAGYADSPAENSVPEVVQAAIFPTVATGSCTPRCFGAPFFAGVADWRIDAVVAKLVAYVAGNYPRDDRDAFAAAARDGAAHNFIDGAAVVRCEGADVAKVVADLLGTVWCARSGTVVSVRRFFVDAKAFAQEDGEGGGGGRGESPPLQRVPPRVK</sequence>
<gene>
    <name evidence="1" type="ORF">I4F81_009397</name>
</gene>
<organism evidence="1 2">
    <name type="scientific">Pyropia yezoensis</name>
    <name type="common">Susabi-nori</name>
    <name type="synonym">Porphyra yezoensis</name>
    <dbReference type="NCBI Taxonomy" id="2788"/>
    <lineage>
        <taxon>Eukaryota</taxon>
        <taxon>Rhodophyta</taxon>
        <taxon>Bangiophyceae</taxon>
        <taxon>Bangiales</taxon>
        <taxon>Bangiaceae</taxon>
        <taxon>Pyropia</taxon>
    </lineage>
</organism>
<name>A0ACC3CA87_PYRYE</name>
<evidence type="ECO:0000313" key="2">
    <source>
        <dbReference type="Proteomes" id="UP000798662"/>
    </source>
</evidence>